<name>A0A8D8TEL0_9HEMI</name>
<dbReference type="AlphaFoldDB" id="A0A8D8TEL0"/>
<dbReference type="EMBL" id="HBUF01268475">
    <property type="protein sequence ID" value="CAG6684637.1"/>
    <property type="molecule type" value="Transcribed_RNA"/>
</dbReference>
<protein>
    <submittedName>
        <fullName evidence="1">Uncharacterized protein</fullName>
    </submittedName>
</protein>
<reference evidence="1" key="1">
    <citation type="submission" date="2021-05" db="EMBL/GenBank/DDBJ databases">
        <authorList>
            <person name="Alioto T."/>
            <person name="Alioto T."/>
            <person name="Gomez Garrido J."/>
        </authorList>
    </citation>
    <scope>NUCLEOTIDE SEQUENCE</scope>
</reference>
<proteinExistence type="predicted"/>
<dbReference type="EMBL" id="HBUF01268474">
    <property type="protein sequence ID" value="CAG6684635.1"/>
    <property type="molecule type" value="Transcribed_RNA"/>
</dbReference>
<dbReference type="PROSITE" id="PS51257">
    <property type="entry name" value="PROKAR_LIPOPROTEIN"/>
    <property type="match status" value="1"/>
</dbReference>
<evidence type="ECO:0000313" key="1">
    <source>
        <dbReference type="EMBL" id="CAG6684637.1"/>
    </source>
</evidence>
<accession>A0A8D8TEL0</accession>
<organism evidence="1">
    <name type="scientific">Cacopsylla melanoneura</name>
    <dbReference type="NCBI Taxonomy" id="428564"/>
    <lineage>
        <taxon>Eukaryota</taxon>
        <taxon>Metazoa</taxon>
        <taxon>Ecdysozoa</taxon>
        <taxon>Arthropoda</taxon>
        <taxon>Hexapoda</taxon>
        <taxon>Insecta</taxon>
        <taxon>Pterygota</taxon>
        <taxon>Neoptera</taxon>
        <taxon>Paraneoptera</taxon>
        <taxon>Hemiptera</taxon>
        <taxon>Sternorrhyncha</taxon>
        <taxon>Psylloidea</taxon>
        <taxon>Psyllidae</taxon>
        <taxon>Psyllinae</taxon>
        <taxon>Cacopsylla</taxon>
    </lineage>
</organism>
<sequence length="99" mass="10977">MLKGFQICDVIHEQYPHGSTVVSCGQGTKPFLSCGVPYLQFCGHIIQIYDFLLEINTYCRNVSVVVSLITESMHDASFAHIGISQDEDFVDLVAVGHLE</sequence>